<dbReference type="InterPro" id="IPR010982">
    <property type="entry name" value="Lambda_DNA-bd_dom_sf"/>
</dbReference>
<protein>
    <recommendedName>
        <fullName evidence="3">XRE family transcriptional regulator</fullName>
    </recommendedName>
</protein>
<dbReference type="GO" id="GO:0003677">
    <property type="term" value="F:DNA binding"/>
    <property type="evidence" value="ECO:0007669"/>
    <property type="project" value="InterPro"/>
</dbReference>
<keyword evidence="2" id="KW-1185">Reference proteome</keyword>
<evidence type="ECO:0008006" key="3">
    <source>
        <dbReference type="Google" id="ProtNLM"/>
    </source>
</evidence>
<proteinExistence type="predicted"/>
<gene>
    <name evidence="1" type="ORF">SAMN06264365_112173</name>
</gene>
<dbReference type="RefSeq" id="WP_143232619.1">
    <property type="nucleotide sequence ID" value="NZ_BOMU01000063.1"/>
</dbReference>
<dbReference type="AlphaFoldDB" id="A0A239CZF3"/>
<dbReference type="OrthoDB" id="2679623at2"/>
<reference evidence="1 2" key="1">
    <citation type="submission" date="2017-06" db="EMBL/GenBank/DDBJ databases">
        <authorList>
            <person name="Kim H.J."/>
            <person name="Triplett B.A."/>
        </authorList>
    </citation>
    <scope>NUCLEOTIDE SEQUENCE [LARGE SCALE GENOMIC DNA]</scope>
    <source>
        <strain evidence="1 2">DSM 43151</strain>
    </source>
</reference>
<dbReference type="Proteomes" id="UP000198415">
    <property type="component" value="Unassembled WGS sequence"/>
</dbReference>
<evidence type="ECO:0000313" key="2">
    <source>
        <dbReference type="Proteomes" id="UP000198415"/>
    </source>
</evidence>
<name>A0A239CZF3_9ACTN</name>
<organism evidence="1 2">
    <name type="scientific">Actinoplanes regularis</name>
    <dbReference type="NCBI Taxonomy" id="52697"/>
    <lineage>
        <taxon>Bacteria</taxon>
        <taxon>Bacillati</taxon>
        <taxon>Actinomycetota</taxon>
        <taxon>Actinomycetes</taxon>
        <taxon>Micromonosporales</taxon>
        <taxon>Micromonosporaceae</taxon>
        <taxon>Actinoplanes</taxon>
    </lineage>
</organism>
<dbReference type="EMBL" id="FZNR01000012">
    <property type="protein sequence ID" value="SNS25319.1"/>
    <property type="molecule type" value="Genomic_DNA"/>
</dbReference>
<sequence length="150" mass="16172">MDTGPDDDRCESEPPGIFAAPLNVLYSKTGTSDIAVAEALRAAGIRVTAQYLGQIRSGKRQNVGSDVVRGLEAHFDLPPGYFYRSAGAPAIEPNPIIKAVSNPDVAALLLRAGELSPRGLSYLRDLADQIRKWDLATELPPDSPVRRPYS</sequence>
<accession>A0A239CZF3</accession>
<evidence type="ECO:0000313" key="1">
    <source>
        <dbReference type="EMBL" id="SNS25319.1"/>
    </source>
</evidence>
<dbReference type="Gene3D" id="1.10.260.40">
    <property type="entry name" value="lambda repressor-like DNA-binding domains"/>
    <property type="match status" value="1"/>
</dbReference>